<evidence type="ECO:0000256" key="3">
    <source>
        <dbReference type="ARBA" id="ARBA00023274"/>
    </source>
</evidence>
<dbReference type="GO" id="GO:0005840">
    <property type="term" value="C:ribosome"/>
    <property type="evidence" value="ECO:0007669"/>
    <property type="project" value="UniProtKB-KW"/>
</dbReference>
<keyword evidence="2" id="KW-0689">Ribosomal protein</keyword>
<dbReference type="VEuPathDB" id="MicrosporidiaDB:ECANGB1_2195"/>
<accession>A0A1Y1S4X4</accession>
<proteinExistence type="predicted"/>
<feature type="region of interest" description="Disordered" evidence="4">
    <location>
        <begin position="1"/>
        <end position="28"/>
    </location>
</feature>
<dbReference type="PANTHER" id="PTHR11830">
    <property type="entry name" value="40S RIBOSOMAL PROTEIN S3A"/>
    <property type="match status" value="1"/>
</dbReference>
<dbReference type="InterPro" id="IPR001593">
    <property type="entry name" value="Ribosomal_eS1"/>
</dbReference>
<evidence type="ECO:0000256" key="2">
    <source>
        <dbReference type="ARBA" id="ARBA00022980"/>
    </source>
</evidence>
<dbReference type="EMBL" id="LWDP01000080">
    <property type="protein sequence ID" value="ORD93467.1"/>
    <property type="molecule type" value="Genomic_DNA"/>
</dbReference>
<dbReference type="Proteomes" id="UP000192639">
    <property type="component" value="Unassembled WGS sequence"/>
</dbReference>
<dbReference type="GO" id="GO:0003735">
    <property type="term" value="F:structural constituent of ribosome"/>
    <property type="evidence" value="ECO:0007669"/>
    <property type="project" value="InterPro"/>
</dbReference>
<dbReference type="GO" id="GO:1990904">
    <property type="term" value="C:ribonucleoprotein complex"/>
    <property type="evidence" value="ECO:0007669"/>
    <property type="project" value="UniProtKB-KW"/>
</dbReference>
<comment type="caution">
    <text evidence="5">The sequence shown here is derived from an EMBL/GenBank/DDBJ whole genome shotgun (WGS) entry which is preliminary data.</text>
</comment>
<organism evidence="5 6">
    <name type="scientific">Enterospora canceri</name>
    <dbReference type="NCBI Taxonomy" id="1081671"/>
    <lineage>
        <taxon>Eukaryota</taxon>
        <taxon>Fungi</taxon>
        <taxon>Fungi incertae sedis</taxon>
        <taxon>Microsporidia</taxon>
        <taxon>Enterocytozoonidae</taxon>
        <taxon>Enterospora</taxon>
    </lineage>
</organism>
<dbReference type="Pfam" id="PF01015">
    <property type="entry name" value="Ribosomal_S3Ae"/>
    <property type="match status" value="1"/>
</dbReference>
<evidence type="ECO:0000313" key="5">
    <source>
        <dbReference type="EMBL" id="ORD93467.1"/>
    </source>
</evidence>
<reference evidence="5 6" key="1">
    <citation type="journal article" date="2017" name="Environ. Microbiol.">
        <title>Decay of the glycolytic pathway and adaptation to intranuclear parasitism within Enterocytozoonidae microsporidia.</title>
        <authorList>
            <person name="Wiredu Boakye D."/>
            <person name="Jaroenlak P."/>
            <person name="Prachumwat A."/>
            <person name="Williams T.A."/>
            <person name="Bateman K.S."/>
            <person name="Itsathitphaisarn O."/>
            <person name="Sritunyalucksana K."/>
            <person name="Paszkiewicz K.H."/>
            <person name="Moore K.A."/>
            <person name="Stentiford G.D."/>
            <person name="Williams B.A."/>
        </authorList>
    </citation>
    <scope>NUCLEOTIDE SEQUENCE [LARGE SCALE GENOMIC DNA]</scope>
    <source>
        <strain evidence="5 6">GB1</strain>
    </source>
</reference>
<evidence type="ECO:0000313" key="6">
    <source>
        <dbReference type="Proteomes" id="UP000192639"/>
    </source>
</evidence>
<sequence length="250" mass="28459">MAIRTAGSYVSKSKGAKKNKSRGKESRFSKNKFYNLTSRLFPVTSHGTTSHPKVRSRQDLNQFLIGRTFSVNQGDLECSDPKQAQNSPRYFKFKVNGVRGNDCLSVFNGMEVSQDKVTAMIRKWHTLIETQVEISTKCGSTWRIFVNTVTKRKNPNGLRHYAKASEVKEIRKIIVEILTKTLNGIEVEKLVKILSTDNLVREIETKCSSIYPVVAMVRKVKTIKNMQCIRNKIKGEEEEAKNEFEGCESD</sequence>
<keyword evidence="6" id="KW-1185">Reference proteome</keyword>
<dbReference type="OrthoDB" id="9834376at2759"/>
<dbReference type="GO" id="GO:0006412">
    <property type="term" value="P:translation"/>
    <property type="evidence" value="ECO:0007669"/>
    <property type="project" value="InterPro"/>
</dbReference>
<keyword evidence="1" id="KW-0963">Cytoplasm</keyword>
<evidence type="ECO:0000256" key="4">
    <source>
        <dbReference type="SAM" id="MobiDB-lite"/>
    </source>
</evidence>
<evidence type="ECO:0000256" key="1">
    <source>
        <dbReference type="ARBA" id="ARBA00022490"/>
    </source>
</evidence>
<gene>
    <name evidence="5" type="primary">RS3A</name>
    <name evidence="5" type="ORF">ECANGB1_2195</name>
</gene>
<dbReference type="SMART" id="SM01397">
    <property type="entry name" value="Ribosomal_S3Ae"/>
    <property type="match status" value="1"/>
</dbReference>
<dbReference type="AlphaFoldDB" id="A0A1Y1S4X4"/>
<protein>
    <submittedName>
        <fullName evidence="5">RS3A</fullName>
    </submittedName>
</protein>
<name>A0A1Y1S4X4_9MICR</name>
<keyword evidence="3" id="KW-0687">Ribonucleoprotein</keyword>